<feature type="region of interest" description="Disordered" evidence="5">
    <location>
        <begin position="518"/>
        <end position="550"/>
    </location>
</feature>
<dbReference type="InterPro" id="IPR018045">
    <property type="entry name" value="S04_transporter_CS"/>
</dbReference>
<evidence type="ECO:0000313" key="8">
    <source>
        <dbReference type="EMBL" id="KAG0262385.1"/>
    </source>
</evidence>
<dbReference type="InterPro" id="IPR001902">
    <property type="entry name" value="SLC26A/SulP_fam"/>
</dbReference>
<feature type="transmembrane region" description="Helical" evidence="6">
    <location>
        <begin position="313"/>
        <end position="334"/>
    </location>
</feature>
<feature type="domain" description="SLC26A/SulP transporter" evidence="7">
    <location>
        <begin position="919"/>
        <end position="1130"/>
    </location>
</feature>
<protein>
    <recommendedName>
        <fullName evidence="7">SLC26A/SulP transporter domain-containing protein</fullName>
    </recommendedName>
</protein>
<dbReference type="GO" id="GO:0008271">
    <property type="term" value="F:secondary active sulfate transmembrane transporter activity"/>
    <property type="evidence" value="ECO:0007669"/>
    <property type="project" value="InterPro"/>
</dbReference>
<organism evidence="8 9">
    <name type="scientific">Actinomortierella ambigua</name>
    <dbReference type="NCBI Taxonomy" id="1343610"/>
    <lineage>
        <taxon>Eukaryota</taxon>
        <taxon>Fungi</taxon>
        <taxon>Fungi incertae sedis</taxon>
        <taxon>Mucoromycota</taxon>
        <taxon>Mortierellomycotina</taxon>
        <taxon>Mortierellomycetes</taxon>
        <taxon>Mortierellales</taxon>
        <taxon>Mortierellaceae</taxon>
        <taxon>Actinomortierella</taxon>
    </lineage>
</organism>
<comment type="caution">
    <text evidence="8">The sequence shown here is derived from an EMBL/GenBank/DDBJ whole genome shotgun (WGS) entry which is preliminary data.</text>
</comment>
<feature type="transmembrane region" description="Helical" evidence="6">
    <location>
        <begin position="924"/>
        <end position="945"/>
    </location>
</feature>
<dbReference type="Pfam" id="PF00916">
    <property type="entry name" value="Sulfate_transp"/>
    <property type="match status" value="2"/>
</dbReference>
<keyword evidence="4 6" id="KW-0472">Membrane</keyword>
<feature type="transmembrane region" description="Helical" evidence="6">
    <location>
        <begin position="994"/>
        <end position="1013"/>
    </location>
</feature>
<feature type="transmembrane region" description="Helical" evidence="6">
    <location>
        <begin position="1126"/>
        <end position="1154"/>
    </location>
</feature>
<feature type="domain" description="SLC26A/SulP transporter" evidence="7">
    <location>
        <begin position="182"/>
        <end position="419"/>
    </location>
</feature>
<evidence type="ECO:0000256" key="5">
    <source>
        <dbReference type="SAM" id="MobiDB-lite"/>
    </source>
</evidence>
<sequence length="1203" mass="129357">MAKAKAKATTTATATSPSSPRTSSAAYSNAVAALDLATGNLGQRPSAEGGSGSSGGGGGGSGSGGSGVSGPRRPAGMVHGRSYNHEVATRNQLQKQQRRRPRRNTGGSAYTVSAVMIGGGGSGGGSGGGGGGGIPPSPVSSFSLHNLPIPTRGSCWTFVAKHVPIMSWLVMRPGYNWREDFVPDLFAGLSVAIVVIPQSVAYALLASLPPVYGLYTSLVPALVYSIFGTSRHMSPGTFAITSLLLGQSVHKILADQGLSEGGGGHGQPGPGSGPIPGNMSSGWSSSYAYSSSSSPLSSSLLMMDPEEEYQRRYVMLCLMMTFMIGIIQVVLGFARLGRWISRSLVPTPLVSGFNTASAFHIGTHQIKHLLGVKPPRFSGTFGMFRTWIWILDGFFDKVAWPTLGLGLAAIVTMMGLQRLECWRRKRASASLSSSSSSSSLSLPKPSYSSKNPLALEDPFSYSYSSSSLSSSTSSSSSSPLTLCTSPCSIGPNGSMTFDQSLLTVQDVAIERESRLGRRSFDYSPMSSRSTSPAPGPTRIRPHSLPHRLGSQHCPYQYQQQQQQQQQLQQLPQQQQQQYPTYLATPLQPEAGLYNTGATHSRPNPGGGGGGGGEGVVATGGHYGGKKNGGWRTSWRQLQPPHFSPPRIRKGDGEEQPPQQKVGRHGEEEDGDDDRDEAEAVKVEVEDSDDDDNNVHGEEGWREEDTVDYLPPTSWKMVAEGYSPRDSIAMGDHEHEDFYVRVDSCHHKPLAPQQQPPQQKEADEEEGGGSLSAHRPDTDRRSPSQSASVVFESHPSPIATATATATPARVVPMAGPWTPLLSGYGSPPIATTTTTTTITNYGAGHFGSEGGARKEVQTATAEDRRPGSGPGAPQRSRRPQRPPPRPQVGAGSWSSWSTLVVETMKSRSRTKWLTRAWRAGRRTHFPIPDIFVCLVVWTVVTVVLNLDREHGVKVVGPVPSGLPPVSFPPLQMMTLERLFDRGGDRSGWWTDVRALLWPSFVMALLIYVMTLAVAKHFGKLYEYEIDADQEMRAIGMGSLVGSCFGAYACTGNLTRSAILAQTGAKTLLATMVSCGVVLMTLLWWTRLMERVPETVLAAVVLVSLQTLIVQAIEARGLWRVGRRMDAVIWWTTFGMVMVFSIEIGLAVGLAVVVLYQIKKHIRGWKQAICQSVLCQRVLLILGLQSPLHTTSGRGWLAGEDDDDY</sequence>
<feature type="transmembrane region" description="Helical" evidence="6">
    <location>
        <begin position="1065"/>
        <end position="1082"/>
    </location>
</feature>
<feature type="compositionally biased region" description="Basic and acidic residues" evidence="5">
    <location>
        <begin position="850"/>
        <end position="865"/>
    </location>
</feature>
<feature type="transmembrane region" description="Helical" evidence="6">
    <location>
        <begin position="211"/>
        <end position="227"/>
    </location>
</feature>
<proteinExistence type="predicted"/>
<feature type="compositionally biased region" description="Gly residues" evidence="5">
    <location>
        <begin position="49"/>
        <end position="68"/>
    </location>
</feature>
<comment type="subcellular location">
    <subcellularLocation>
        <location evidence="1">Membrane</location>
        <topology evidence="1">Multi-pass membrane protein</topology>
    </subcellularLocation>
</comment>
<reference evidence="8" key="1">
    <citation type="journal article" date="2020" name="Fungal Divers.">
        <title>Resolving the Mortierellaceae phylogeny through synthesis of multi-gene phylogenetics and phylogenomics.</title>
        <authorList>
            <person name="Vandepol N."/>
            <person name="Liber J."/>
            <person name="Desiro A."/>
            <person name="Na H."/>
            <person name="Kennedy M."/>
            <person name="Barry K."/>
            <person name="Grigoriev I.V."/>
            <person name="Miller A.N."/>
            <person name="O'Donnell K."/>
            <person name="Stajich J.E."/>
            <person name="Bonito G."/>
        </authorList>
    </citation>
    <scope>NUCLEOTIDE SEQUENCE</scope>
    <source>
        <strain evidence="8">BC1065</strain>
    </source>
</reference>
<keyword evidence="9" id="KW-1185">Reference proteome</keyword>
<feature type="region of interest" description="Disordered" evidence="5">
    <location>
        <begin position="739"/>
        <end position="794"/>
    </location>
</feature>
<feature type="region of interest" description="Disordered" evidence="5">
    <location>
        <begin position="1"/>
        <end position="26"/>
    </location>
</feature>
<accession>A0A9P6QBP9</accession>
<feature type="transmembrane region" description="Helical" evidence="6">
    <location>
        <begin position="1033"/>
        <end position="1053"/>
    </location>
</feature>
<dbReference type="PANTHER" id="PTHR11814">
    <property type="entry name" value="SULFATE TRANSPORTER"/>
    <property type="match status" value="1"/>
</dbReference>
<dbReference type="PROSITE" id="PS01130">
    <property type="entry name" value="SLC26A"/>
    <property type="match status" value="1"/>
</dbReference>
<feature type="region of interest" description="Disordered" evidence="5">
    <location>
        <begin position="839"/>
        <end position="891"/>
    </location>
</feature>
<name>A0A9P6QBP9_9FUNG</name>
<gene>
    <name evidence="8" type="ORF">DFQ27_002367</name>
</gene>
<dbReference type="InterPro" id="IPR011547">
    <property type="entry name" value="SLC26A/SulP_dom"/>
</dbReference>
<evidence type="ECO:0000256" key="2">
    <source>
        <dbReference type="ARBA" id="ARBA00022692"/>
    </source>
</evidence>
<evidence type="ECO:0000259" key="7">
    <source>
        <dbReference type="Pfam" id="PF00916"/>
    </source>
</evidence>
<feature type="region of interest" description="Disordered" evidence="5">
    <location>
        <begin position="38"/>
        <end position="111"/>
    </location>
</feature>
<feature type="compositionally biased region" description="Acidic residues" evidence="5">
    <location>
        <begin position="667"/>
        <end position="676"/>
    </location>
</feature>
<feature type="compositionally biased region" description="Low complexity" evidence="5">
    <location>
        <begin position="7"/>
        <end position="26"/>
    </location>
</feature>
<keyword evidence="3 6" id="KW-1133">Transmembrane helix</keyword>
<evidence type="ECO:0000256" key="3">
    <source>
        <dbReference type="ARBA" id="ARBA00022989"/>
    </source>
</evidence>
<feature type="region of interest" description="Disordered" evidence="5">
    <location>
        <begin position="590"/>
        <end position="712"/>
    </location>
</feature>
<keyword evidence="2 6" id="KW-0812">Transmembrane</keyword>
<evidence type="ECO:0000256" key="4">
    <source>
        <dbReference type="ARBA" id="ARBA00023136"/>
    </source>
</evidence>
<feature type="compositionally biased region" description="Basic and acidic residues" evidence="5">
    <location>
        <begin position="692"/>
        <end position="703"/>
    </location>
</feature>
<dbReference type="GO" id="GO:0016020">
    <property type="term" value="C:membrane"/>
    <property type="evidence" value="ECO:0007669"/>
    <property type="project" value="UniProtKB-SubCell"/>
</dbReference>
<feature type="compositionally biased region" description="Gly residues" evidence="5">
    <location>
        <begin position="604"/>
        <end position="614"/>
    </location>
</feature>
<evidence type="ECO:0000313" key="9">
    <source>
        <dbReference type="Proteomes" id="UP000807716"/>
    </source>
</evidence>
<dbReference type="OrthoDB" id="288203at2759"/>
<evidence type="ECO:0000256" key="6">
    <source>
        <dbReference type="SAM" id="Phobius"/>
    </source>
</evidence>
<evidence type="ECO:0000256" key="1">
    <source>
        <dbReference type="ARBA" id="ARBA00004141"/>
    </source>
</evidence>
<dbReference type="EMBL" id="JAAAJB010000189">
    <property type="protein sequence ID" value="KAG0262385.1"/>
    <property type="molecule type" value="Genomic_DNA"/>
</dbReference>
<dbReference type="AlphaFoldDB" id="A0A9P6QBP9"/>
<feature type="transmembrane region" description="Helical" evidence="6">
    <location>
        <begin position="181"/>
        <end position="205"/>
    </location>
</feature>
<dbReference type="Proteomes" id="UP000807716">
    <property type="component" value="Unassembled WGS sequence"/>
</dbReference>